<dbReference type="KEGG" id="acan:ACA1_362950"/>
<dbReference type="RefSeq" id="XP_004333820.1">
    <property type="nucleotide sequence ID" value="XM_004333772.1"/>
</dbReference>
<evidence type="ECO:0000313" key="2">
    <source>
        <dbReference type="Proteomes" id="UP000011083"/>
    </source>
</evidence>
<dbReference type="VEuPathDB" id="AmoebaDB:ACA1_362950"/>
<proteinExistence type="predicted"/>
<name>L8GFM9_ACACF</name>
<gene>
    <name evidence="1" type="ORF">ACA1_362950</name>
</gene>
<reference evidence="1 2" key="1">
    <citation type="journal article" date="2013" name="Genome Biol.">
        <title>Genome of Acanthamoeba castellanii highlights extensive lateral gene transfer and early evolution of tyrosine kinase signaling.</title>
        <authorList>
            <person name="Clarke M."/>
            <person name="Lohan A.J."/>
            <person name="Liu B."/>
            <person name="Lagkouvardos I."/>
            <person name="Roy S."/>
            <person name="Zafar N."/>
            <person name="Bertelli C."/>
            <person name="Schilde C."/>
            <person name="Kianianmomeni A."/>
            <person name="Burglin T.R."/>
            <person name="Frech C."/>
            <person name="Turcotte B."/>
            <person name="Kopec K.O."/>
            <person name="Synnott J.M."/>
            <person name="Choo C."/>
            <person name="Paponov I."/>
            <person name="Finkler A."/>
            <person name="Soon Heng Tan C."/>
            <person name="Hutchins A.P."/>
            <person name="Weinmeier T."/>
            <person name="Rattei T."/>
            <person name="Chu J.S."/>
            <person name="Gimenez G."/>
            <person name="Irimia M."/>
            <person name="Rigden D.J."/>
            <person name="Fitzpatrick D.A."/>
            <person name="Lorenzo-Morales J."/>
            <person name="Bateman A."/>
            <person name="Chiu C.H."/>
            <person name="Tang P."/>
            <person name="Hegemann P."/>
            <person name="Fromm H."/>
            <person name="Raoult D."/>
            <person name="Greub G."/>
            <person name="Miranda-Saavedra D."/>
            <person name="Chen N."/>
            <person name="Nash P."/>
            <person name="Ginger M.L."/>
            <person name="Horn M."/>
            <person name="Schaap P."/>
            <person name="Caler L."/>
            <person name="Loftus B."/>
        </authorList>
    </citation>
    <scope>NUCLEOTIDE SEQUENCE [LARGE SCALE GENOMIC DNA]</scope>
    <source>
        <strain evidence="1 2">Neff</strain>
    </source>
</reference>
<dbReference type="GeneID" id="14912293"/>
<sequence length="181" mass="20682">MRRTWASTPFKLWSAHSREWIRVDDSWSLEEIMRGADGTDKWEATPFSGWAYNSSNGQDTIQYNMLFGFKSNHYHPTGTLNYNVVWCVPRNITGDTHTWAKNPLLCNGHPQDAANNYRFKFVKPAGFAGGDIIEDGYPVHLYDTKLDKYCSNWIWPSNQAALLCDAAAPTSSGQRFNLHWA</sequence>
<organism evidence="1 2">
    <name type="scientific">Acanthamoeba castellanii (strain ATCC 30010 / Neff)</name>
    <dbReference type="NCBI Taxonomy" id="1257118"/>
    <lineage>
        <taxon>Eukaryota</taxon>
        <taxon>Amoebozoa</taxon>
        <taxon>Discosea</taxon>
        <taxon>Longamoebia</taxon>
        <taxon>Centramoebida</taxon>
        <taxon>Acanthamoebidae</taxon>
        <taxon>Acanthamoeba</taxon>
    </lineage>
</organism>
<dbReference type="EMBL" id="KB008147">
    <property type="protein sequence ID" value="ELR11807.1"/>
    <property type="molecule type" value="Genomic_DNA"/>
</dbReference>
<dbReference type="AlphaFoldDB" id="L8GFM9"/>
<evidence type="ECO:0000313" key="1">
    <source>
        <dbReference type="EMBL" id="ELR11807.1"/>
    </source>
</evidence>
<keyword evidence="2" id="KW-1185">Reference proteome</keyword>
<dbReference type="Proteomes" id="UP000011083">
    <property type="component" value="Unassembled WGS sequence"/>
</dbReference>
<protein>
    <submittedName>
        <fullName evidence="1">Uncharacterized protein</fullName>
    </submittedName>
</protein>
<accession>L8GFM9</accession>